<dbReference type="FunFam" id="1.10.630.10:FF:000006">
    <property type="entry name" value="Cytochrome P450 302a1, mitochondrial"/>
    <property type="match status" value="1"/>
</dbReference>
<evidence type="ECO:0000256" key="21">
    <source>
        <dbReference type="ARBA" id="ARBA00030343"/>
    </source>
</evidence>
<organism evidence="27 28">
    <name type="scientific">Nematostella vectensis</name>
    <name type="common">Starlet sea anemone</name>
    <dbReference type="NCBI Taxonomy" id="45351"/>
    <lineage>
        <taxon>Eukaryota</taxon>
        <taxon>Metazoa</taxon>
        <taxon>Cnidaria</taxon>
        <taxon>Anthozoa</taxon>
        <taxon>Hexacorallia</taxon>
        <taxon>Actiniaria</taxon>
        <taxon>Edwardsiidae</taxon>
        <taxon>Nematostella</taxon>
    </lineage>
</organism>
<comment type="cofactor">
    <cofactor evidence="1 25">
        <name>heme</name>
        <dbReference type="ChEBI" id="CHEBI:30413"/>
    </cofactor>
</comment>
<evidence type="ECO:0000256" key="1">
    <source>
        <dbReference type="ARBA" id="ARBA00001971"/>
    </source>
</evidence>
<evidence type="ECO:0000256" key="22">
    <source>
        <dbReference type="ARBA" id="ARBA00032666"/>
    </source>
</evidence>
<comment type="subcellular location">
    <subcellularLocation>
        <location evidence="2">Mitochondrion inner membrane</location>
        <topology evidence="2">Peripheral membrane protein</topology>
    </subcellularLocation>
</comment>
<dbReference type="InParanoid" id="A7S334"/>
<dbReference type="InterPro" id="IPR036396">
    <property type="entry name" value="Cyt_P450_sf"/>
</dbReference>
<keyword evidence="18" id="KW-1207">Sterol metabolism</keyword>
<evidence type="ECO:0000256" key="4">
    <source>
        <dbReference type="ARBA" id="ARBA00010617"/>
    </source>
</evidence>
<dbReference type="PRINTS" id="PR00463">
    <property type="entry name" value="EP450I"/>
</dbReference>
<dbReference type="InterPro" id="IPR017972">
    <property type="entry name" value="Cyt_P450_CS"/>
</dbReference>
<dbReference type="Pfam" id="PF00067">
    <property type="entry name" value="p450"/>
    <property type="match status" value="1"/>
</dbReference>
<evidence type="ECO:0000256" key="12">
    <source>
        <dbReference type="ARBA" id="ARBA00023002"/>
    </source>
</evidence>
<sequence>MASFSSPCFRASARQYLGLFRYPASCRAIYHRHQTNSTYSATPSGERVKTIAEMPGLPSLPVFGSAPFLALNRKGRPLGRFILDKQFTDVETYGKIFKLDVPGGFKIISVADPDTAMAILRNEPKYPKRFDSPLLDFYRNTRKKIPGVFFAEGPDWHKYRSVISKRILRPKEVADYVPEFDNIGSKFLERVENIRGKAGTDSEYEVENLDNELFKWSFESVAYMLFDKRFGTLEENVNPDAQGFIASVGGLLESILPASLLPVFIYKVYETEAYKNLVYHFDRMYNYAEKFIGERVQELEKEGKLDGDIQDGERVDFFRFLLSSGKLTRDDLLASVIDLLFAGVDTTSNTMQWVFYTMGKHQDKQEKLYQEIISVLQPGELPSTKHIAKMPYLRAWLKETLRLYPVLSALPRQVPEDIVIDGYHIPAHTNFNILFYYMGRDESNFKDPLQFKPERWLRDESHSTAEAMHAFASIPFGFGTRMCVGRRIAELEMHLLMIKALQRYIITYPHNDEIKPFMRGVTIPDKPVRVRFNDRPGC</sequence>
<evidence type="ECO:0000256" key="3">
    <source>
        <dbReference type="ARBA" id="ARBA00005108"/>
    </source>
</evidence>
<accession>A7S334</accession>
<evidence type="ECO:0000256" key="11">
    <source>
        <dbReference type="ARBA" id="ARBA00022946"/>
    </source>
</evidence>
<comment type="similarity">
    <text evidence="4 26">Belongs to the cytochrome P450 family.</text>
</comment>
<evidence type="ECO:0000313" key="28">
    <source>
        <dbReference type="Proteomes" id="UP000001593"/>
    </source>
</evidence>
<evidence type="ECO:0000256" key="25">
    <source>
        <dbReference type="PIRSR" id="PIRSR602401-1"/>
    </source>
</evidence>
<evidence type="ECO:0000313" key="27">
    <source>
        <dbReference type="EMBL" id="EDO41923.1"/>
    </source>
</evidence>
<dbReference type="STRING" id="45351.A7S334"/>
<dbReference type="InterPro" id="IPR001128">
    <property type="entry name" value="Cyt_P450"/>
</dbReference>
<evidence type="ECO:0000256" key="9">
    <source>
        <dbReference type="ARBA" id="ARBA00022723"/>
    </source>
</evidence>
<dbReference type="PhylomeDB" id="A7S334"/>
<evidence type="ECO:0000256" key="13">
    <source>
        <dbReference type="ARBA" id="ARBA00023004"/>
    </source>
</evidence>
<protein>
    <recommendedName>
        <fullName evidence="6">Cholesterol side-chain cleavage enzyme, mitochondrial</fullName>
        <ecNumber evidence="5">1.14.15.6</ecNumber>
    </recommendedName>
    <alternativeName>
        <fullName evidence="21">CYPXIA1</fullName>
    </alternativeName>
    <alternativeName>
        <fullName evidence="23">Cholesterol desmolase</fullName>
    </alternativeName>
    <alternativeName>
        <fullName evidence="22">Cytochrome P450 11A1</fullName>
    </alternativeName>
    <alternativeName>
        <fullName evidence="24">Cytochrome P450(scc)</fullName>
    </alternativeName>
</protein>
<dbReference type="PRINTS" id="PR00385">
    <property type="entry name" value="P450"/>
</dbReference>
<dbReference type="GO" id="GO:0005743">
    <property type="term" value="C:mitochondrial inner membrane"/>
    <property type="evidence" value="ECO:0007669"/>
    <property type="project" value="UniProtKB-SubCell"/>
</dbReference>
<dbReference type="AlphaFoldDB" id="A7S334"/>
<keyword evidence="9 25" id="KW-0479">Metal-binding</keyword>
<dbReference type="GO" id="GO:0020037">
    <property type="term" value="F:heme binding"/>
    <property type="evidence" value="ECO:0007669"/>
    <property type="project" value="InterPro"/>
</dbReference>
<dbReference type="GO" id="GO:0005506">
    <property type="term" value="F:iron ion binding"/>
    <property type="evidence" value="ECO:0007669"/>
    <property type="project" value="InterPro"/>
</dbReference>
<evidence type="ECO:0000256" key="15">
    <source>
        <dbReference type="ARBA" id="ARBA00023098"/>
    </source>
</evidence>
<dbReference type="Proteomes" id="UP000001593">
    <property type="component" value="Unassembled WGS sequence"/>
</dbReference>
<keyword evidence="10" id="KW-0999">Mitochondrion inner membrane</keyword>
<dbReference type="SUPFAM" id="SSF48264">
    <property type="entry name" value="Cytochrome P450"/>
    <property type="match status" value="1"/>
</dbReference>
<keyword evidence="28" id="KW-1185">Reference proteome</keyword>
<evidence type="ECO:0000256" key="2">
    <source>
        <dbReference type="ARBA" id="ARBA00004637"/>
    </source>
</evidence>
<proteinExistence type="inferred from homology"/>
<dbReference type="InterPro" id="IPR002401">
    <property type="entry name" value="Cyt_P450_E_grp-I"/>
</dbReference>
<dbReference type="GO" id="GO:0008386">
    <property type="term" value="F:cholesterol monooxygenase (side-chain-cleaving) activity"/>
    <property type="evidence" value="ECO:0007669"/>
    <property type="project" value="UniProtKB-EC"/>
</dbReference>
<dbReference type="GO" id="GO:0008203">
    <property type="term" value="P:cholesterol metabolic process"/>
    <property type="evidence" value="ECO:0007669"/>
    <property type="project" value="UniProtKB-KW"/>
</dbReference>
<keyword evidence="8 25" id="KW-0349">Heme</keyword>
<reference evidence="27 28" key="1">
    <citation type="journal article" date="2007" name="Science">
        <title>Sea anemone genome reveals ancestral eumetazoan gene repertoire and genomic organization.</title>
        <authorList>
            <person name="Putnam N.H."/>
            <person name="Srivastava M."/>
            <person name="Hellsten U."/>
            <person name="Dirks B."/>
            <person name="Chapman J."/>
            <person name="Salamov A."/>
            <person name="Terry A."/>
            <person name="Shapiro H."/>
            <person name="Lindquist E."/>
            <person name="Kapitonov V.V."/>
            <person name="Jurka J."/>
            <person name="Genikhovich G."/>
            <person name="Grigoriev I.V."/>
            <person name="Lucas S.M."/>
            <person name="Steele R.E."/>
            <person name="Finnerty J.R."/>
            <person name="Technau U."/>
            <person name="Martindale M.Q."/>
            <person name="Rokhsar D.S."/>
        </authorList>
    </citation>
    <scope>NUCLEOTIDE SEQUENCE [LARGE SCALE GENOMIC DNA]</scope>
    <source>
        <strain evidence="28">CH2 X CH6</strain>
    </source>
</reference>
<keyword evidence="15" id="KW-0443">Lipid metabolism</keyword>
<comment type="pathway">
    <text evidence="3">Lipid metabolism; C21-steroid hormone metabolism.</text>
</comment>
<keyword evidence="16" id="KW-0496">Mitochondrion</keyword>
<gene>
    <name evidence="27" type="ORF">NEMVEDRAFT_v1g185054</name>
</gene>
<evidence type="ECO:0000256" key="26">
    <source>
        <dbReference type="RuleBase" id="RU000461"/>
    </source>
</evidence>
<dbReference type="InterPro" id="IPR050479">
    <property type="entry name" value="CYP11_CYP27_families"/>
</dbReference>
<evidence type="ECO:0000256" key="24">
    <source>
        <dbReference type="ARBA" id="ARBA00033394"/>
    </source>
</evidence>
<dbReference type="KEGG" id="nve:5513720"/>
<dbReference type="EMBL" id="DS469571">
    <property type="protein sequence ID" value="EDO41923.1"/>
    <property type="molecule type" value="Genomic_DNA"/>
</dbReference>
<dbReference type="eggNOG" id="KOG0159">
    <property type="taxonomic scope" value="Eukaryota"/>
</dbReference>
<evidence type="ECO:0000256" key="5">
    <source>
        <dbReference type="ARBA" id="ARBA00012764"/>
    </source>
</evidence>
<dbReference type="PANTHER" id="PTHR24279:SF3">
    <property type="entry name" value="CHOLESTEROL SIDE-CHAIN CLEAVAGE ENZYME, MITOCHONDRIAL"/>
    <property type="match status" value="1"/>
</dbReference>
<evidence type="ECO:0000256" key="23">
    <source>
        <dbReference type="ARBA" id="ARBA00033274"/>
    </source>
</evidence>
<name>A7S334_NEMVE</name>
<keyword evidence="11" id="KW-0809">Transit peptide</keyword>
<evidence type="ECO:0000256" key="18">
    <source>
        <dbReference type="ARBA" id="ARBA00023166"/>
    </source>
</evidence>
<evidence type="ECO:0000256" key="6">
    <source>
        <dbReference type="ARBA" id="ARBA00019844"/>
    </source>
</evidence>
<dbReference type="PANTHER" id="PTHR24279">
    <property type="entry name" value="CYTOCHROME P450"/>
    <property type="match status" value="1"/>
</dbReference>
<keyword evidence="19" id="KW-0753">Steroid metabolism</keyword>
<keyword evidence="14 26" id="KW-0503">Monooxygenase</keyword>
<dbReference type="CDD" id="cd11054">
    <property type="entry name" value="CYP24A1-like"/>
    <property type="match status" value="1"/>
</dbReference>
<dbReference type="Gene3D" id="1.10.630.10">
    <property type="entry name" value="Cytochrome P450"/>
    <property type="match status" value="1"/>
</dbReference>
<evidence type="ECO:0000256" key="8">
    <source>
        <dbReference type="ARBA" id="ARBA00022617"/>
    </source>
</evidence>
<evidence type="ECO:0000256" key="10">
    <source>
        <dbReference type="ARBA" id="ARBA00022792"/>
    </source>
</evidence>
<evidence type="ECO:0000256" key="7">
    <source>
        <dbReference type="ARBA" id="ARBA00022548"/>
    </source>
</evidence>
<evidence type="ECO:0000256" key="20">
    <source>
        <dbReference type="ARBA" id="ARBA00023250"/>
    </source>
</evidence>
<evidence type="ECO:0000256" key="17">
    <source>
        <dbReference type="ARBA" id="ARBA00023136"/>
    </source>
</evidence>
<keyword evidence="17" id="KW-0472">Membrane</keyword>
<dbReference type="GO" id="GO:0006694">
    <property type="term" value="P:steroid biosynthetic process"/>
    <property type="evidence" value="ECO:0007669"/>
    <property type="project" value="UniProtKB-KW"/>
</dbReference>
<keyword evidence="7" id="KW-0153">Cholesterol metabolism</keyword>
<dbReference type="GO" id="GO:0005739">
    <property type="term" value="C:mitochondrion"/>
    <property type="evidence" value="ECO:0000318"/>
    <property type="project" value="GO_Central"/>
</dbReference>
<dbReference type="HOGENOM" id="CLU_001570_28_2_1"/>
<dbReference type="OMA" id="WISIWAI"/>
<dbReference type="EC" id="1.14.15.6" evidence="5"/>
<feature type="binding site" description="axial binding residue" evidence="25">
    <location>
        <position position="483"/>
    </location>
    <ligand>
        <name>heme</name>
        <dbReference type="ChEBI" id="CHEBI:30413"/>
    </ligand>
    <ligandPart>
        <name>Fe</name>
        <dbReference type="ChEBI" id="CHEBI:18248"/>
    </ligandPart>
</feature>
<keyword evidence="20" id="KW-0755">Steroidogenesis</keyword>
<keyword evidence="13 25" id="KW-0408">Iron</keyword>
<dbReference type="PROSITE" id="PS00086">
    <property type="entry name" value="CYTOCHROME_P450"/>
    <property type="match status" value="1"/>
</dbReference>
<evidence type="ECO:0000256" key="19">
    <source>
        <dbReference type="ARBA" id="ARBA00023221"/>
    </source>
</evidence>
<evidence type="ECO:0000256" key="14">
    <source>
        <dbReference type="ARBA" id="ARBA00023033"/>
    </source>
</evidence>
<evidence type="ECO:0000256" key="16">
    <source>
        <dbReference type="ARBA" id="ARBA00023128"/>
    </source>
</evidence>
<keyword evidence="12 26" id="KW-0560">Oxidoreductase</keyword>